<evidence type="ECO:0000259" key="1">
    <source>
        <dbReference type="Pfam" id="PF13643"/>
    </source>
</evidence>
<dbReference type="Pfam" id="PF13643">
    <property type="entry name" value="DUF4145"/>
    <property type="match status" value="1"/>
</dbReference>
<dbReference type="KEGG" id="cgin:ABRZ00_12845"/>
<accession>A0AB39DNU7</accession>
<dbReference type="InterPro" id="IPR025285">
    <property type="entry name" value="DUF4145"/>
</dbReference>
<reference evidence="2" key="1">
    <citation type="submission" date="2024-05" db="EMBL/GenBank/DDBJ databases">
        <authorList>
            <person name="Luo Y.-C."/>
            <person name="Nicholds J."/>
            <person name="Mortimer T."/>
            <person name="Maboni G."/>
        </authorList>
    </citation>
    <scope>NUCLEOTIDE SEQUENCE</scope>
    <source>
        <strain evidence="2">150221</strain>
    </source>
</reference>
<protein>
    <submittedName>
        <fullName evidence="2">DUF4145 domain-containing protein</fullName>
    </submittedName>
</protein>
<gene>
    <name evidence="2" type="ORF">ABRZ00_12845</name>
</gene>
<evidence type="ECO:0000313" key="2">
    <source>
        <dbReference type="EMBL" id="XDJ55410.1"/>
    </source>
</evidence>
<organism evidence="2">
    <name type="scientific">Castellaniella ginsengisoli</name>
    <dbReference type="NCBI Taxonomy" id="546114"/>
    <lineage>
        <taxon>Bacteria</taxon>
        <taxon>Pseudomonadati</taxon>
        <taxon>Pseudomonadota</taxon>
        <taxon>Betaproteobacteria</taxon>
        <taxon>Burkholderiales</taxon>
        <taxon>Alcaligenaceae</taxon>
        <taxon>Castellaniella</taxon>
    </lineage>
</organism>
<dbReference type="RefSeq" id="WP_368647744.1">
    <property type="nucleotide sequence ID" value="NZ_CP158257.1"/>
</dbReference>
<name>A0AB39DNU7_9BURK</name>
<proteinExistence type="predicted"/>
<dbReference type="EMBL" id="CP158257">
    <property type="protein sequence ID" value="XDJ55410.1"/>
    <property type="molecule type" value="Genomic_DNA"/>
</dbReference>
<sequence>MAVTLVHNCPHCGTENAGFTLVGETRVPNEPYQCQAFFQCNCCFMPVAVMAGNTNGAMPSQMVGNFARLPEVNELKFFPKSQATLAPPHIPSAITRAFVQAEDAIKRQHWEAAGAMDRRALEIATKEIAPTHAKLGLYQRIEKLAAERLLTESLKEWAHGLRLIGNDAVHEIDGITQDEATQTHMLTRFILIYLYTLPAQVAEARKARENSS</sequence>
<dbReference type="AlphaFoldDB" id="A0AB39DNU7"/>
<dbReference type="GeneID" id="93068437"/>
<feature type="domain" description="DUF4145" evidence="1">
    <location>
        <begin position="101"/>
        <end position="186"/>
    </location>
</feature>